<gene>
    <name evidence="2" type="ORF">PG997_007446</name>
</gene>
<proteinExistence type="predicted"/>
<evidence type="ECO:0000313" key="2">
    <source>
        <dbReference type="EMBL" id="KAK8079628.1"/>
    </source>
</evidence>
<dbReference type="EMBL" id="JAQQWN010000006">
    <property type="protein sequence ID" value="KAK8079628.1"/>
    <property type="molecule type" value="Genomic_DNA"/>
</dbReference>
<keyword evidence="3" id="KW-1185">Reference proteome</keyword>
<dbReference type="InterPro" id="IPR029058">
    <property type="entry name" value="AB_hydrolase_fold"/>
</dbReference>
<name>A0ABR1W821_9PEZI</name>
<dbReference type="Gene3D" id="3.40.50.1820">
    <property type="entry name" value="alpha/beta hydrolase"/>
    <property type="match status" value="1"/>
</dbReference>
<evidence type="ECO:0000313" key="3">
    <source>
        <dbReference type="Proteomes" id="UP001433268"/>
    </source>
</evidence>
<dbReference type="PANTHER" id="PTHR11247:SF8">
    <property type="entry name" value="PALMITOYL-PROTEIN THIOESTERASE 1"/>
    <property type="match status" value="1"/>
</dbReference>
<evidence type="ECO:0000256" key="1">
    <source>
        <dbReference type="ARBA" id="ARBA00022801"/>
    </source>
</evidence>
<organism evidence="2 3">
    <name type="scientific">Apiospora hydei</name>
    <dbReference type="NCBI Taxonomy" id="1337664"/>
    <lineage>
        <taxon>Eukaryota</taxon>
        <taxon>Fungi</taxon>
        <taxon>Dikarya</taxon>
        <taxon>Ascomycota</taxon>
        <taxon>Pezizomycotina</taxon>
        <taxon>Sordariomycetes</taxon>
        <taxon>Xylariomycetidae</taxon>
        <taxon>Amphisphaeriales</taxon>
        <taxon>Apiosporaceae</taxon>
        <taxon>Apiospora</taxon>
    </lineage>
</organism>
<dbReference type="RefSeq" id="XP_066667103.1">
    <property type="nucleotide sequence ID" value="XM_066811761.1"/>
</dbReference>
<dbReference type="Proteomes" id="UP001433268">
    <property type="component" value="Unassembled WGS sequence"/>
</dbReference>
<accession>A0ABR1W821</accession>
<dbReference type="GeneID" id="92044821"/>
<reference evidence="2 3" key="1">
    <citation type="submission" date="2023-01" db="EMBL/GenBank/DDBJ databases">
        <title>Analysis of 21 Apiospora genomes using comparative genomics revels a genus with tremendous synthesis potential of carbohydrate active enzymes and secondary metabolites.</title>
        <authorList>
            <person name="Sorensen T."/>
        </authorList>
    </citation>
    <scope>NUCLEOTIDE SEQUENCE [LARGE SCALE GENOMIC DNA]</scope>
    <source>
        <strain evidence="2 3">CBS 114990</strain>
    </source>
</reference>
<protein>
    <submittedName>
        <fullName evidence="2">Alpha/beta-hydrolase</fullName>
    </submittedName>
</protein>
<dbReference type="Pfam" id="PF02089">
    <property type="entry name" value="Palm_thioest"/>
    <property type="match status" value="1"/>
</dbReference>
<sequence>MRAATKLADDPENDTPLPLVIWHGLGDNYAAEGLQSVGELAEAANPGTFVYYVRMDEQASADRTATFWGNVTTQIEKVCADLAAHPILSTAPAIDAVGFSQGGHLVTFGSQHNGIVDYKACGATDWLCKGAMALLHGNTFSSYVQGRLVPAQYFRDPTDLDRYLEASNFLADINNERVLKNKTYAENVANLENFVMYMFADDTTVLPKETAWFEEVNGTESTPLRARKLYSEDWIGLRELDRKGGLKFETTPGDHMQLSEKVLNETFTEYFGPYGKKFRKDETMGEL</sequence>
<keyword evidence="1" id="KW-0378">Hydrolase</keyword>
<dbReference type="PANTHER" id="PTHR11247">
    <property type="entry name" value="PALMITOYL-PROTEIN THIOESTERASE/DOLICHYLDIPHOSPHATASE 1"/>
    <property type="match status" value="1"/>
</dbReference>
<comment type="caution">
    <text evidence="2">The sequence shown here is derived from an EMBL/GenBank/DDBJ whole genome shotgun (WGS) entry which is preliminary data.</text>
</comment>
<dbReference type="SUPFAM" id="SSF53474">
    <property type="entry name" value="alpha/beta-Hydrolases"/>
    <property type="match status" value="1"/>
</dbReference>